<accession>A0A8P4KHS9</accession>
<dbReference type="GeneID" id="127360725"/>
<gene>
    <name evidence="2" type="primary">LOC127360725</name>
</gene>
<dbReference type="PANTHER" id="PTHR14389">
    <property type="entry name" value="SI:CH1073-475A24.1"/>
    <property type="match status" value="1"/>
</dbReference>
<organism evidence="2 3">
    <name type="scientific">Dicentrarchus labrax</name>
    <name type="common">European seabass</name>
    <name type="synonym">Morone labrax</name>
    <dbReference type="NCBI Taxonomy" id="13489"/>
    <lineage>
        <taxon>Eukaryota</taxon>
        <taxon>Metazoa</taxon>
        <taxon>Chordata</taxon>
        <taxon>Craniata</taxon>
        <taxon>Vertebrata</taxon>
        <taxon>Euteleostomi</taxon>
        <taxon>Actinopterygii</taxon>
        <taxon>Neopterygii</taxon>
        <taxon>Teleostei</taxon>
        <taxon>Neoteleostei</taxon>
        <taxon>Acanthomorphata</taxon>
        <taxon>Eupercaria</taxon>
        <taxon>Moronidae</taxon>
        <taxon>Dicentrarchus</taxon>
    </lineage>
</organism>
<dbReference type="GO" id="GO:0000785">
    <property type="term" value="C:chromatin"/>
    <property type="evidence" value="ECO:0007669"/>
    <property type="project" value="TreeGrafter"/>
</dbReference>
<sequence>MPPKKQKTKDIRSFFNKTDSPGSSSSTNTGSAQPGEAKGSQTATPTKVKKEDNCDAPGGHLHRFKVKFSCTDRYKYAIDCDRPRTVLEAIQSSEHYSKKMKKCSDENIVIQLGKSDKESIVATHFPCSCVSDGEPLIISCESEKVEEAQGQHCQPIHSRDKYSVFYIDTVGGLFTKQKKLFRNSAVKQFKYLCVYGEKGTTVEEALRRDGRFIDDLGDFTLSDNDNPNCIIGRKQKVDKLDKKEFKIRLPRNKRANDEEKQENSGASSNLQQTCGAKAVLDVIKQRGISVRTEVEKRGSVDDTGEIYDILRQQFPGLKELMESRFPDDSYQEALSLRKENFGKIQKSFSEVHRVRKLLKMGESVCKVNVGDVCEGTGFVLFDNFILTNAHLFKDCVEGERLKEGINVCVLFNYEDPEPHTNFYYFQLARFYLCSREDELDYAILELNPESQKPNETTQTKKMKVPPGLLKKFGPVPENGEACIIGHPAGEVKQMDPTCIIEKERRRQAVIDHLHQYKDNVFIVHNISQIIKDQGIDNIMMGGHKADKVVTYNTFMYHGSSGSPVFDVNGRVFGLHTAGFCHGFYKGSVIEFAQPLLTIFEHFVSKLKERNLKELLKRVKKEAKGNLYLEKVVRLKSSGTGECSDSDESMETD</sequence>
<dbReference type="InterPro" id="IPR009003">
    <property type="entry name" value="Peptidase_S1_PA"/>
</dbReference>
<evidence type="ECO:0000313" key="2">
    <source>
        <dbReference type="Ensembl" id="ENSDLAP00005083506.1"/>
    </source>
</evidence>
<keyword evidence="3" id="KW-1185">Reference proteome</keyword>
<reference evidence="2" key="1">
    <citation type="submission" date="2025-08" db="UniProtKB">
        <authorList>
            <consortium name="Ensembl"/>
        </authorList>
    </citation>
    <scope>IDENTIFICATION</scope>
</reference>
<feature type="region of interest" description="Disordered" evidence="1">
    <location>
        <begin position="248"/>
        <end position="270"/>
    </location>
</feature>
<dbReference type="PANTHER" id="PTHR14389:SF3">
    <property type="entry name" value="PROTEIN FAM111A-LIKE"/>
    <property type="match status" value="1"/>
</dbReference>
<dbReference type="InterPro" id="IPR043504">
    <property type="entry name" value="Peptidase_S1_PA_chymotrypsin"/>
</dbReference>
<protein>
    <recommendedName>
        <fullName evidence="4">Protein FAM111A</fullName>
    </recommendedName>
</protein>
<reference evidence="2" key="2">
    <citation type="submission" date="2025-09" db="UniProtKB">
        <authorList>
            <consortium name="Ensembl"/>
        </authorList>
    </citation>
    <scope>IDENTIFICATION</scope>
</reference>
<dbReference type="OrthoDB" id="10025068at2759"/>
<dbReference type="OMA" id="IMMGGEK"/>
<dbReference type="Pfam" id="PF13365">
    <property type="entry name" value="Trypsin_2"/>
    <property type="match status" value="1"/>
</dbReference>
<dbReference type="RefSeq" id="XP_051251164.1">
    <property type="nucleotide sequence ID" value="XM_051395204.1"/>
</dbReference>
<dbReference type="Proteomes" id="UP000694389">
    <property type="component" value="Unassembled WGS sequence"/>
</dbReference>
<dbReference type="AlphaFoldDB" id="A0A8P4KHS9"/>
<name>A0A8P4KHS9_DICLA</name>
<dbReference type="GO" id="GO:0006260">
    <property type="term" value="P:DNA replication"/>
    <property type="evidence" value="ECO:0007669"/>
    <property type="project" value="TreeGrafter"/>
</dbReference>
<dbReference type="GO" id="GO:0005634">
    <property type="term" value="C:nucleus"/>
    <property type="evidence" value="ECO:0007669"/>
    <property type="project" value="TreeGrafter"/>
</dbReference>
<dbReference type="Ensembl" id="ENSDLAT00005083428.1">
    <property type="protein sequence ID" value="ENSDLAP00005083506.1"/>
    <property type="gene ID" value="ENSDLAG00005034813.1"/>
</dbReference>
<feature type="region of interest" description="Disordered" evidence="1">
    <location>
        <begin position="1"/>
        <end position="55"/>
    </location>
</feature>
<dbReference type="SUPFAM" id="SSF50494">
    <property type="entry name" value="Trypsin-like serine proteases"/>
    <property type="match status" value="1"/>
</dbReference>
<evidence type="ECO:0000256" key="1">
    <source>
        <dbReference type="SAM" id="MobiDB-lite"/>
    </source>
</evidence>
<proteinExistence type="predicted"/>
<feature type="compositionally biased region" description="Low complexity" evidence="1">
    <location>
        <begin position="20"/>
        <end position="31"/>
    </location>
</feature>
<dbReference type="Gene3D" id="2.40.10.10">
    <property type="entry name" value="Trypsin-like serine proteases"/>
    <property type="match status" value="2"/>
</dbReference>
<evidence type="ECO:0000313" key="3">
    <source>
        <dbReference type="Proteomes" id="UP000694389"/>
    </source>
</evidence>
<evidence type="ECO:0008006" key="4">
    <source>
        <dbReference type="Google" id="ProtNLM"/>
    </source>
</evidence>
<dbReference type="GeneTree" id="ENSGT00390000005182"/>